<evidence type="ECO:0000313" key="3">
    <source>
        <dbReference type="Proteomes" id="UP000321049"/>
    </source>
</evidence>
<dbReference type="AlphaFoldDB" id="A0A511JLE8"/>
<protein>
    <submittedName>
        <fullName evidence="2">Uncharacterized protein</fullName>
    </submittedName>
</protein>
<comment type="caution">
    <text evidence="2">The sequence shown here is derived from an EMBL/GenBank/DDBJ whole genome shotgun (WGS) entry which is preliminary data.</text>
</comment>
<proteinExistence type="predicted"/>
<dbReference type="EMBL" id="BJWH01000009">
    <property type="protein sequence ID" value="GEL98453.1"/>
    <property type="molecule type" value="Genomic_DNA"/>
</dbReference>
<keyword evidence="1" id="KW-0812">Transmembrane</keyword>
<evidence type="ECO:0000313" key="2">
    <source>
        <dbReference type="EMBL" id="GEL98453.1"/>
    </source>
</evidence>
<sequence length="176" mass="18497">MGMATDLVSVTADEPWLVIVATVGPLVAAVAAIGALFVGIQTVRQRTAADSQAQWWARVQWAAGLALEPDESRRSVGFDALALLASSPLAGPDDQAFLAGLSFDALRAVQERGTADDVEFVPADDEGFVRPSDARPVVEVTRSEVAAARLRVVTDRERGRTTPAWVARLAATSAGG</sequence>
<feature type="transmembrane region" description="Helical" evidence="1">
    <location>
        <begin position="16"/>
        <end position="38"/>
    </location>
</feature>
<evidence type="ECO:0000256" key="1">
    <source>
        <dbReference type="SAM" id="Phobius"/>
    </source>
</evidence>
<reference evidence="2 3" key="1">
    <citation type="submission" date="2019-07" db="EMBL/GenBank/DDBJ databases">
        <title>Whole genome shotgun sequence of Cellulomonas terrae NBRC 100819.</title>
        <authorList>
            <person name="Hosoyama A."/>
            <person name="Uohara A."/>
            <person name="Ohji S."/>
            <person name="Ichikawa N."/>
        </authorList>
    </citation>
    <scope>NUCLEOTIDE SEQUENCE [LARGE SCALE GENOMIC DNA]</scope>
    <source>
        <strain evidence="2 3">NBRC 100819</strain>
    </source>
</reference>
<keyword evidence="1" id="KW-0472">Membrane</keyword>
<name>A0A511JLE8_9CELL</name>
<keyword evidence="3" id="KW-1185">Reference proteome</keyword>
<dbReference type="Proteomes" id="UP000321049">
    <property type="component" value="Unassembled WGS sequence"/>
</dbReference>
<organism evidence="2 3">
    <name type="scientific">Cellulomonas terrae</name>
    <dbReference type="NCBI Taxonomy" id="311234"/>
    <lineage>
        <taxon>Bacteria</taxon>
        <taxon>Bacillati</taxon>
        <taxon>Actinomycetota</taxon>
        <taxon>Actinomycetes</taxon>
        <taxon>Micrococcales</taxon>
        <taxon>Cellulomonadaceae</taxon>
        <taxon>Cellulomonas</taxon>
    </lineage>
</organism>
<gene>
    <name evidence="2" type="ORF">CTE05_20000</name>
</gene>
<accession>A0A511JLE8</accession>
<keyword evidence="1" id="KW-1133">Transmembrane helix</keyword>